<dbReference type="InterPro" id="IPR001647">
    <property type="entry name" value="HTH_TetR"/>
</dbReference>
<keyword evidence="3" id="KW-0812">Transmembrane</keyword>
<feature type="DNA-binding region" description="H-T-H motif" evidence="2">
    <location>
        <begin position="35"/>
        <end position="54"/>
    </location>
</feature>
<dbReference type="PROSITE" id="PS50977">
    <property type="entry name" value="HTH_TETR_2"/>
    <property type="match status" value="1"/>
</dbReference>
<dbReference type="PANTHER" id="PTHR43479">
    <property type="entry name" value="ACREF/ENVCD OPERON REPRESSOR-RELATED"/>
    <property type="match status" value="1"/>
</dbReference>
<protein>
    <submittedName>
        <fullName evidence="5">TetR family transcriptional regulator</fullName>
    </submittedName>
</protein>
<evidence type="ECO:0000313" key="5">
    <source>
        <dbReference type="EMBL" id="MXQ55856.1"/>
    </source>
</evidence>
<reference evidence="5 6" key="1">
    <citation type="submission" date="2019-12" db="EMBL/GenBank/DDBJ databases">
        <title>Whole-genome analyses of novel actinobacteria.</title>
        <authorList>
            <person name="Sahin N."/>
            <person name="Saygin H."/>
        </authorList>
    </citation>
    <scope>NUCLEOTIDE SEQUENCE [LARGE SCALE GENOMIC DNA]</scope>
    <source>
        <strain evidence="5 6">KC615</strain>
    </source>
</reference>
<proteinExistence type="predicted"/>
<dbReference type="PANTHER" id="PTHR43479:SF16">
    <property type="entry name" value="HTH TETR-TYPE DOMAIN-CONTAINING PROTEIN"/>
    <property type="match status" value="1"/>
</dbReference>
<evidence type="ECO:0000256" key="2">
    <source>
        <dbReference type="PROSITE-ProRule" id="PRU00335"/>
    </source>
</evidence>
<feature type="transmembrane region" description="Helical" evidence="3">
    <location>
        <begin position="137"/>
        <end position="159"/>
    </location>
</feature>
<accession>A0A6I4W1M4</accession>
<dbReference type="GO" id="GO:0003677">
    <property type="term" value="F:DNA binding"/>
    <property type="evidence" value="ECO:0007669"/>
    <property type="project" value="UniProtKB-UniRule"/>
</dbReference>
<dbReference type="InterPro" id="IPR009057">
    <property type="entry name" value="Homeodomain-like_sf"/>
</dbReference>
<dbReference type="RefSeq" id="WP_160803205.1">
    <property type="nucleotide sequence ID" value="NZ_WUUL01000020.1"/>
</dbReference>
<dbReference type="Proteomes" id="UP000430692">
    <property type="component" value="Unassembled WGS sequence"/>
</dbReference>
<keyword evidence="6" id="KW-1185">Reference proteome</keyword>
<comment type="caution">
    <text evidence="5">The sequence shown here is derived from an EMBL/GenBank/DDBJ whole genome shotgun (WGS) entry which is preliminary data.</text>
</comment>
<dbReference type="SUPFAM" id="SSF46689">
    <property type="entry name" value="Homeodomain-like"/>
    <property type="match status" value="1"/>
</dbReference>
<dbReference type="EMBL" id="WUUL01000020">
    <property type="protein sequence ID" value="MXQ55856.1"/>
    <property type="molecule type" value="Genomic_DNA"/>
</dbReference>
<organism evidence="5 6">
    <name type="scientific">Shimazuella alba</name>
    <dbReference type="NCBI Taxonomy" id="2690964"/>
    <lineage>
        <taxon>Bacteria</taxon>
        <taxon>Bacillati</taxon>
        <taxon>Bacillota</taxon>
        <taxon>Bacilli</taxon>
        <taxon>Bacillales</taxon>
        <taxon>Thermoactinomycetaceae</taxon>
        <taxon>Shimazuella</taxon>
    </lineage>
</organism>
<gene>
    <name evidence="5" type="ORF">GSM42_19435</name>
</gene>
<keyword evidence="1 2" id="KW-0238">DNA-binding</keyword>
<evidence type="ECO:0000259" key="4">
    <source>
        <dbReference type="PROSITE" id="PS50977"/>
    </source>
</evidence>
<feature type="domain" description="HTH tetR-type" evidence="4">
    <location>
        <begin position="12"/>
        <end position="72"/>
    </location>
</feature>
<evidence type="ECO:0000256" key="3">
    <source>
        <dbReference type="SAM" id="Phobius"/>
    </source>
</evidence>
<dbReference type="Pfam" id="PF00440">
    <property type="entry name" value="TetR_N"/>
    <property type="match status" value="1"/>
</dbReference>
<keyword evidence="3" id="KW-0472">Membrane</keyword>
<name>A0A6I4W1M4_9BACL</name>
<evidence type="ECO:0000313" key="6">
    <source>
        <dbReference type="Proteomes" id="UP000430692"/>
    </source>
</evidence>
<sequence>MSNAKKTDLRIQLTRKLIWNALLDLMEDREFESLTVKEICDQAMVHRTTFYKHFEDKYQLLSYGLDEIRELLDQQNSKDRFFHPIQTLESIGHLRLFKIIWKSEKKNNFFSGILQNKAEDALKKELHSIETLMGKSVVPIDVITAFISGAVSSLVVYWLENHEKINAKELDDYMNLMINKEVLFSGKIQP</sequence>
<dbReference type="InterPro" id="IPR050624">
    <property type="entry name" value="HTH-type_Tx_Regulator"/>
</dbReference>
<keyword evidence="3" id="KW-1133">Transmembrane helix</keyword>
<evidence type="ECO:0000256" key="1">
    <source>
        <dbReference type="ARBA" id="ARBA00023125"/>
    </source>
</evidence>
<dbReference type="AlphaFoldDB" id="A0A6I4W1M4"/>
<dbReference type="Gene3D" id="1.10.357.10">
    <property type="entry name" value="Tetracycline Repressor, domain 2"/>
    <property type="match status" value="1"/>
</dbReference>